<feature type="signal peptide" evidence="2">
    <location>
        <begin position="1"/>
        <end position="21"/>
    </location>
</feature>
<dbReference type="Gene3D" id="3.40.50.1820">
    <property type="entry name" value="alpha/beta hydrolase"/>
    <property type="match status" value="1"/>
</dbReference>
<feature type="domain" description="Peptidase S9 prolyl oligopeptidase catalytic" evidence="3">
    <location>
        <begin position="111"/>
        <end position="322"/>
    </location>
</feature>
<dbReference type="EC" id="3.4.14.5" evidence="4"/>
<feature type="chain" id="PRO_5017449986" evidence="2">
    <location>
        <begin position="22"/>
        <end position="324"/>
    </location>
</feature>
<dbReference type="AlphaFoldDB" id="A0A399DY82"/>
<dbReference type="PANTHER" id="PTHR22946">
    <property type="entry name" value="DIENELACTONE HYDROLASE DOMAIN-CONTAINING PROTEIN-RELATED"/>
    <property type="match status" value="1"/>
</dbReference>
<dbReference type="GO" id="GO:0006508">
    <property type="term" value="P:proteolysis"/>
    <property type="evidence" value="ECO:0007669"/>
    <property type="project" value="InterPro"/>
</dbReference>
<dbReference type="Proteomes" id="UP000266089">
    <property type="component" value="Unassembled WGS sequence"/>
</dbReference>
<dbReference type="PROSITE" id="PS00708">
    <property type="entry name" value="PRO_ENDOPEP_SER"/>
    <property type="match status" value="1"/>
</dbReference>
<dbReference type="EMBL" id="QWKX01000029">
    <property type="protein sequence ID" value="RIH77244.1"/>
    <property type="molecule type" value="Genomic_DNA"/>
</dbReference>
<evidence type="ECO:0000313" key="4">
    <source>
        <dbReference type="EMBL" id="RIH77244.1"/>
    </source>
</evidence>
<dbReference type="SUPFAM" id="SSF53474">
    <property type="entry name" value="alpha/beta-Hydrolases"/>
    <property type="match status" value="1"/>
</dbReference>
<dbReference type="InterPro" id="IPR029058">
    <property type="entry name" value="AB_hydrolase_fold"/>
</dbReference>
<dbReference type="InterPro" id="IPR002471">
    <property type="entry name" value="Pept_S9_AS"/>
</dbReference>
<dbReference type="GO" id="GO:0004177">
    <property type="term" value="F:aminopeptidase activity"/>
    <property type="evidence" value="ECO:0007669"/>
    <property type="project" value="UniProtKB-KW"/>
</dbReference>
<dbReference type="InterPro" id="IPR005152">
    <property type="entry name" value="Lipase_secreted"/>
</dbReference>
<reference evidence="4 5" key="1">
    <citation type="submission" date="2018-08" db="EMBL/GenBank/DDBJ databases">
        <title>Meiothermus cateniformans JCM 15151 genome sequencing project.</title>
        <authorList>
            <person name="Da Costa M.S."/>
            <person name="Albuquerque L."/>
            <person name="Raposo P."/>
            <person name="Froufe H.J.C."/>
            <person name="Barroso C.S."/>
            <person name="Egas C."/>
        </authorList>
    </citation>
    <scope>NUCLEOTIDE SEQUENCE [LARGE SCALE GENOMIC DNA]</scope>
    <source>
        <strain evidence="4 5">JCM 15151</strain>
    </source>
</reference>
<dbReference type="OrthoDB" id="252464at2"/>
<dbReference type="GO" id="GO:0016042">
    <property type="term" value="P:lipid catabolic process"/>
    <property type="evidence" value="ECO:0007669"/>
    <property type="project" value="InterPro"/>
</dbReference>
<dbReference type="GO" id="GO:0004252">
    <property type="term" value="F:serine-type endopeptidase activity"/>
    <property type="evidence" value="ECO:0007669"/>
    <property type="project" value="InterPro"/>
</dbReference>
<evidence type="ECO:0000256" key="1">
    <source>
        <dbReference type="ARBA" id="ARBA00022801"/>
    </source>
</evidence>
<dbReference type="PANTHER" id="PTHR22946:SF9">
    <property type="entry name" value="POLYKETIDE TRANSFERASE AF380"/>
    <property type="match status" value="1"/>
</dbReference>
<dbReference type="RefSeq" id="WP_119339789.1">
    <property type="nucleotide sequence ID" value="NZ_JBHSXZ010000084.1"/>
</dbReference>
<keyword evidence="4" id="KW-0031">Aminopeptidase</keyword>
<accession>A0A399DY82</accession>
<dbReference type="Pfam" id="PF00326">
    <property type="entry name" value="Peptidase_S9"/>
    <property type="match status" value="1"/>
</dbReference>
<sequence>MVRILPSLGIAALLSSGLALGQSKQPDPLSIEALRARSYPGSAITVERTLTSGANYRRYIASYRSDGLKIFALLTVPSGTKPKSGWPAVVFNHGYIPPEQYRTTQRYEAYVDALARAGYVVFKPDYRGHGNSEGQAEGAYWFPGYTIDVLNAVSSLAKLKEVDAGRLGMWGHSMGGYLTLRAMVVDKRIKAGVIWAGVVAPYTDLVNNWRRPYMGGQPSTRVQQRRREIFDRFGTPEQNPGFWNAISANSYLAEGMAPIQLHHSPADTHVPYAFSQTLARQLKAAGQPYEFYSYAGDDHNLSKNFAQAMRRSVAFFDRYLKGGS</sequence>
<gene>
    <name evidence="4" type="primary">dap4_1</name>
    <name evidence="4" type="ORF">Mcate_01390</name>
</gene>
<protein>
    <submittedName>
        <fullName evidence="4">Dipeptidyl aminopeptidase 4</fullName>
        <ecNumber evidence="4">3.4.14.5</ecNumber>
    </submittedName>
</protein>
<name>A0A399DY82_9DEIN</name>
<keyword evidence="1 4" id="KW-0378">Hydrolase</keyword>
<dbReference type="PIRSF" id="PIRSF029171">
    <property type="entry name" value="Esterase_LipA"/>
    <property type="match status" value="1"/>
</dbReference>
<keyword evidence="4" id="KW-0645">Protease</keyword>
<evidence type="ECO:0000259" key="3">
    <source>
        <dbReference type="Pfam" id="PF00326"/>
    </source>
</evidence>
<dbReference type="InterPro" id="IPR050261">
    <property type="entry name" value="FrsA_esterase"/>
</dbReference>
<evidence type="ECO:0000313" key="5">
    <source>
        <dbReference type="Proteomes" id="UP000266089"/>
    </source>
</evidence>
<comment type="caution">
    <text evidence="4">The sequence shown here is derived from an EMBL/GenBank/DDBJ whole genome shotgun (WGS) entry which is preliminary data.</text>
</comment>
<dbReference type="KEGG" id="mtai:Mtai_v1c29200"/>
<dbReference type="GO" id="GO:0008239">
    <property type="term" value="F:dipeptidyl-peptidase activity"/>
    <property type="evidence" value="ECO:0007669"/>
    <property type="project" value="UniProtKB-EC"/>
</dbReference>
<proteinExistence type="predicted"/>
<dbReference type="GO" id="GO:0004806">
    <property type="term" value="F:triacylglycerol lipase activity"/>
    <property type="evidence" value="ECO:0007669"/>
    <property type="project" value="InterPro"/>
</dbReference>
<organism evidence="4 5">
    <name type="scientific">Meiothermus taiwanensis</name>
    <dbReference type="NCBI Taxonomy" id="172827"/>
    <lineage>
        <taxon>Bacteria</taxon>
        <taxon>Thermotogati</taxon>
        <taxon>Deinococcota</taxon>
        <taxon>Deinococci</taxon>
        <taxon>Thermales</taxon>
        <taxon>Thermaceae</taxon>
        <taxon>Meiothermus</taxon>
    </lineage>
</organism>
<evidence type="ECO:0000256" key="2">
    <source>
        <dbReference type="SAM" id="SignalP"/>
    </source>
</evidence>
<keyword evidence="2" id="KW-0732">Signal</keyword>
<dbReference type="InterPro" id="IPR001375">
    <property type="entry name" value="Peptidase_S9_cat"/>
</dbReference>